<evidence type="ECO:0008006" key="4">
    <source>
        <dbReference type="Google" id="ProtNLM"/>
    </source>
</evidence>
<accession>A0A521DHU5</accession>
<keyword evidence="1" id="KW-0812">Transmembrane</keyword>
<keyword evidence="1" id="KW-1133">Transmembrane helix</keyword>
<feature type="transmembrane region" description="Helical" evidence="1">
    <location>
        <begin position="64"/>
        <end position="85"/>
    </location>
</feature>
<organism evidence="2 3">
    <name type="scientific">Solitalea koreensis</name>
    <dbReference type="NCBI Taxonomy" id="543615"/>
    <lineage>
        <taxon>Bacteria</taxon>
        <taxon>Pseudomonadati</taxon>
        <taxon>Bacteroidota</taxon>
        <taxon>Sphingobacteriia</taxon>
        <taxon>Sphingobacteriales</taxon>
        <taxon>Sphingobacteriaceae</taxon>
        <taxon>Solitalea</taxon>
    </lineage>
</organism>
<dbReference type="OrthoDB" id="594989at2"/>
<keyword evidence="1" id="KW-0472">Membrane</keyword>
<dbReference type="InterPro" id="IPR025635">
    <property type="entry name" value="DUF4293"/>
</dbReference>
<name>A0A521DHU5_9SPHI</name>
<dbReference type="Pfam" id="PF14126">
    <property type="entry name" value="DUF4293"/>
    <property type="match status" value="1"/>
</dbReference>
<dbReference type="AlphaFoldDB" id="A0A521DHU5"/>
<evidence type="ECO:0000313" key="2">
    <source>
        <dbReference type="EMBL" id="SMO71216.1"/>
    </source>
</evidence>
<gene>
    <name evidence="2" type="ORF">SAMN06265350_10711</name>
</gene>
<sequence>MIQRVQSIYLALALIAAILLFFFPIVSFVHLNQVANDSIKELIEIRATGKYAETIEGFKQIQTYLANLIALGGIMVGLVAAIFSYKNRKQQTLICWAVILLTIVLSVLTMLKVQPENTPAVSNWTVKTGAYLLSVILILTLFARKAIAKDEALIKSVDRLR</sequence>
<reference evidence="2 3" key="1">
    <citation type="submission" date="2017-05" db="EMBL/GenBank/DDBJ databases">
        <authorList>
            <person name="Varghese N."/>
            <person name="Submissions S."/>
        </authorList>
    </citation>
    <scope>NUCLEOTIDE SEQUENCE [LARGE SCALE GENOMIC DNA]</scope>
    <source>
        <strain evidence="2 3">DSM 21342</strain>
    </source>
</reference>
<dbReference type="EMBL" id="FXSZ01000007">
    <property type="protein sequence ID" value="SMO71216.1"/>
    <property type="molecule type" value="Genomic_DNA"/>
</dbReference>
<feature type="transmembrane region" description="Helical" evidence="1">
    <location>
        <begin position="92"/>
        <end position="110"/>
    </location>
</feature>
<keyword evidence="3" id="KW-1185">Reference proteome</keyword>
<feature type="transmembrane region" description="Helical" evidence="1">
    <location>
        <begin position="130"/>
        <end position="147"/>
    </location>
</feature>
<evidence type="ECO:0000256" key="1">
    <source>
        <dbReference type="SAM" id="Phobius"/>
    </source>
</evidence>
<feature type="transmembrane region" description="Helical" evidence="1">
    <location>
        <begin position="7"/>
        <end position="31"/>
    </location>
</feature>
<protein>
    <recommendedName>
        <fullName evidence="4">DUF4293 family protein</fullName>
    </recommendedName>
</protein>
<evidence type="ECO:0000313" key="3">
    <source>
        <dbReference type="Proteomes" id="UP000315971"/>
    </source>
</evidence>
<dbReference type="Proteomes" id="UP000315971">
    <property type="component" value="Unassembled WGS sequence"/>
</dbReference>
<dbReference type="RefSeq" id="WP_142604206.1">
    <property type="nucleotide sequence ID" value="NZ_FXSZ01000007.1"/>
</dbReference>
<proteinExistence type="predicted"/>